<gene>
    <name evidence="1" type="ORF">RUM44_010344</name>
</gene>
<evidence type="ECO:0000313" key="2">
    <source>
        <dbReference type="Proteomes" id="UP001359485"/>
    </source>
</evidence>
<dbReference type="Proteomes" id="UP001359485">
    <property type="component" value="Unassembled WGS sequence"/>
</dbReference>
<accession>A0ABR1AV98</accession>
<evidence type="ECO:0000313" key="1">
    <source>
        <dbReference type="EMBL" id="KAK6627864.1"/>
    </source>
</evidence>
<comment type="caution">
    <text evidence="1">The sequence shown here is derived from an EMBL/GenBank/DDBJ whole genome shotgun (WGS) entry which is preliminary data.</text>
</comment>
<organism evidence="1 2">
    <name type="scientific">Polyplax serrata</name>
    <name type="common">Common mouse louse</name>
    <dbReference type="NCBI Taxonomy" id="468196"/>
    <lineage>
        <taxon>Eukaryota</taxon>
        <taxon>Metazoa</taxon>
        <taxon>Ecdysozoa</taxon>
        <taxon>Arthropoda</taxon>
        <taxon>Hexapoda</taxon>
        <taxon>Insecta</taxon>
        <taxon>Pterygota</taxon>
        <taxon>Neoptera</taxon>
        <taxon>Paraneoptera</taxon>
        <taxon>Psocodea</taxon>
        <taxon>Troctomorpha</taxon>
        <taxon>Phthiraptera</taxon>
        <taxon>Anoplura</taxon>
        <taxon>Polyplacidae</taxon>
        <taxon>Polyplax</taxon>
    </lineage>
</organism>
<dbReference type="EMBL" id="JAWJWF010000045">
    <property type="protein sequence ID" value="KAK6627864.1"/>
    <property type="molecule type" value="Genomic_DNA"/>
</dbReference>
<name>A0ABR1AV98_POLSC</name>
<sequence length="113" mass="12486">MVPDRIGICLLSVSFFVCRTRGNDGVQGKAQPVKSLRPTASDVGALLEFSATVSDSASIETSKTEFKLRMPREPPPNYTLSMANNLQPFQRERSIMASLSVATVQLQEIKWKI</sequence>
<protein>
    <submittedName>
        <fullName evidence="1">Uncharacterized protein</fullName>
    </submittedName>
</protein>
<keyword evidence="2" id="KW-1185">Reference proteome</keyword>
<proteinExistence type="predicted"/>
<reference evidence="1 2" key="1">
    <citation type="submission" date="2023-09" db="EMBL/GenBank/DDBJ databases">
        <title>Genomes of two closely related lineages of the louse Polyplax serrata with different host specificities.</title>
        <authorList>
            <person name="Martinu J."/>
            <person name="Tarabai H."/>
            <person name="Stefka J."/>
            <person name="Hypsa V."/>
        </authorList>
    </citation>
    <scope>NUCLEOTIDE SEQUENCE [LARGE SCALE GENOMIC DNA]</scope>
    <source>
        <strain evidence="1">98ZLc_SE</strain>
    </source>
</reference>